<keyword evidence="7 8" id="KW-0472">Membrane</keyword>
<evidence type="ECO:0000256" key="8">
    <source>
        <dbReference type="RuleBase" id="RU363041"/>
    </source>
</evidence>
<name>A0A1Y0CXA6_9GAMM</name>
<evidence type="ECO:0000256" key="2">
    <source>
        <dbReference type="ARBA" id="ARBA00009142"/>
    </source>
</evidence>
<keyword evidence="6 8" id="KW-1133">Transmembrane helix</keyword>
<dbReference type="EMBL" id="CP021376">
    <property type="protein sequence ID" value="ART79465.1"/>
    <property type="molecule type" value="Genomic_DNA"/>
</dbReference>
<dbReference type="KEGG" id="ocm:CBP12_04290"/>
<gene>
    <name evidence="9" type="ORF">CBP12_04290</name>
</gene>
<dbReference type="PANTHER" id="PTHR30269:SF0">
    <property type="entry name" value="MEMBRANE TRANSPORTER PROTEIN YFCA-RELATED"/>
    <property type="match status" value="1"/>
</dbReference>
<feature type="transmembrane region" description="Helical" evidence="8">
    <location>
        <begin position="47"/>
        <end position="66"/>
    </location>
</feature>
<keyword evidence="3" id="KW-0813">Transport</keyword>
<dbReference type="Pfam" id="PF01925">
    <property type="entry name" value="TauE"/>
    <property type="match status" value="1"/>
</dbReference>
<evidence type="ECO:0000256" key="7">
    <source>
        <dbReference type="ARBA" id="ARBA00023136"/>
    </source>
</evidence>
<feature type="transmembrane region" description="Helical" evidence="8">
    <location>
        <begin position="101"/>
        <end position="119"/>
    </location>
</feature>
<sequence length="260" mass="27867">MEFEISVLALLAVAALVAGFIDAIAGGGGLITIPALLATGMPPTMALATNKLQSSFGSFSATYYYFRRGLLDWRTMKWAIGCTFVGSVLGTIAVQLIDASILQKILPFLLAAFAVYFLCSPRVGDQDRQHRLGIIPFALLIGTGIGFYDGFFGPGTGSFFALAFIALAGFSMAKATAHTKLLNFTSNIASLLFFILGGQVVWVAGLSMALGQFIGARLGSKVVISQGTRIIKPMLVSVSLVMSLHLLWQQYPAWFSWLSF</sequence>
<evidence type="ECO:0000256" key="4">
    <source>
        <dbReference type="ARBA" id="ARBA00022475"/>
    </source>
</evidence>
<reference evidence="10" key="1">
    <citation type="submission" date="2017-05" db="EMBL/GenBank/DDBJ databases">
        <authorList>
            <person name="Sung H."/>
        </authorList>
    </citation>
    <scope>NUCLEOTIDE SEQUENCE [LARGE SCALE GENOMIC DNA]</scope>
    <source>
        <strain evidence="10">AMac2203</strain>
    </source>
</reference>
<keyword evidence="5 8" id="KW-0812">Transmembrane</keyword>
<feature type="transmembrane region" description="Helical" evidence="8">
    <location>
        <begin position="131"/>
        <end position="151"/>
    </location>
</feature>
<dbReference type="Proteomes" id="UP000243793">
    <property type="component" value="Chromosome"/>
</dbReference>
<dbReference type="RefSeq" id="WP_086963296.1">
    <property type="nucleotide sequence ID" value="NZ_CP021376.1"/>
</dbReference>
<evidence type="ECO:0000256" key="1">
    <source>
        <dbReference type="ARBA" id="ARBA00004651"/>
    </source>
</evidence>
<dbReference type="AlphaFoldDB" id="A0A1Y0CXA6"/>
<evidence type="ECO:0000313" key="9">
    <source>
        <dbReference type="EMBL" id="ART79465.1"/>
    </source>
</evidence>
<dbReference type="PANTHER" id="PTHR30269">
    <property type="entry name" value="TRANSMEMBRANE PROTEIN YFCA"/>
    <property type="match status" value="1"/>
</dbReference>
<feature type="transmembrane region" description="Helical" evidence="8">
    <location>
        <begin position="188"/>
        <end position="210"/>
    </location>
</feature>
<keyword evidence="4 8" id="KW-1003">Cell membrane</keyword>
<keyword evidence="10" id="KW-1185">Reference proteome</keyword>
<dbReference type="InterPro" id="IPR002781">
    <property type="entry name" value="TM_pro_TauE-like"/>
</dbReference>
<evidence type="ECO:0000256" key="3">
    <source>
        <dbReference type="ARBA" id="ARBA00022448"/>
    </source>
</evidence>
<feature type="transmembrane region" description="Helical" evidence="8">
    <location>
        <begin position="78"/>
        <end position="95"/>
    </location>
</feature>
<proteinExistence type="inferred from homology"/>
<comment type="subcellular location">
    <subcellularLocation>
        <location evidence="1 8">Cell membrane</location>
        <topology evidence="1 8">Multi-pass membrane protein</topology>
    </subcellularLocation>
</comment>
<organism evidence="9 10">
    <name type="scientific">Oceanisphaera avium</name>
    <dbReference type="NCBI Taxonomy" id="1903694"/>
    <lineage>
        <taxon>Bacteria</taxon>
        <taxon>Pseudomonadati</taxon>
        <taxon>Pseudomonadota</taxon>
        <taxon>Gammaproteobacteria</taxon>
        <taxon>Aeromonadales</taxon>
        <taxon>Aeromonadaceae</taxon>
        <taxon>Oceanisphaera</taxon>
    </lineage>
</organism>
<dbReference type="OrthoDB" id="554695at2"/>
<accession>A0A1Y0CXA6</accession>
<evidence type="ECO:0000256" key="5">
    <source>
        <dbReference type="ARBA" id="ARBA00022692"/>
    </source>
</evidence>
<dbReference type="InterPro" id="IPR052017">
    <property type="entry name" value="TSUP"/>
</dbReference>
<evidence type="ECO:0000313" key="10">
    <source>
        <dbReference type="Proteomes" id="UP000243793"/>
    </source>
</evidence>
<protein>
    <recommendedName>
        <fullName evidence="8">Probable membrane transporter protein</fullName>
    </recommendedName>
</protein>
<comment type="similarity">
    <text evidence="2 8">Belongs to the 4-toluene sulfonate uptake permease (TSUP) (TC 2.A.102) family.</text>
</comment>
<dbReference type="GO" id="GO:0005886">
    <property type="term" value="C:plasma membrane"/>
    <property type="evidence" value="ECO:0007669"/>
    <property type="project" value="UniProtKB-SubCell"/>
</dbReference>
<evidence type="ECO:0000256" key="6">
    <source>
        <dbReference type="ARBA" id="ARBA00022989"/>
    </source>
</evidence>
<feature type="transmembrane region" description="Helical" evidence="8">
    <location>
        <begin position="157"/>
        <end position="176"/>
    </location>
</feature>